<feature type="repeat" description="ANK" evidence="3">
    <location>
        <begin position="227"/>
        <end position="259"/>
    </location>
</feature>
<dbReference type="Pfam" id="PF07525">
    <property type="entry name" value="SOCS_box"/>
    <property type="match status" value="1"/>
</dbReference>
<dbReference type="PROSITE" id="PS50225">
    <property type="entry name" value="SOCS"/>
    <property type="match status" value="1"/>
</dbReference>
<dbReference type="Pfam" id="PF00023">
    <property type="entry name" value="Ank"/>
    <property type="match status" value="2"/>
</dbReference>
<dbReference type="GO" id="GO:0070531">
    <property type="term" value="C:BRCA1-A complex"/>
    <property type="evidence" value="ECO:0007669"/>
    <property type="project" value="TreeGrafter"/>
</dbReference>
<dbReference type="PANTHER" id="PTHR24171:SF8">
    <property type="entry name" value="BRCA1-ASSOCIATED RING DOMAIN PROTEIN 1"/>
    <property type="match status" value="1"/>
</dbReference>
<accession>A0A914WTS0</accession>
<evidence type="ECO:0000256" key="1">
    <source>
        <dbReference type="ARBA" id="ARBA00022737"/>
    </source>
</evidence>
<dbReference type="SUPFAM" id="SSF48403">
    <property type="entry name" value="Ankyrin repeat"/>
    <property type="match status" value="1"/>
</dbReference>
<dbReference type="GO" id="GO:0035556">
    <property type="term" value="P:intracellular signal transduction"/>
    <property type="evidence" value="ECO:0007669"/>
    <property type="project" value="InterPro"/>
</dbReference>
<feature type="repeat" description="ANK" evidence="3">
    <location>
        <begin position="297"/>
        <end position="329"/>
    </location>
</feature>
<dbReference type="WBParaSite" id="PSAMB.scaffold50size93760.g1121.t1">
    <property type="protein sequence ID" value="PSAMB.scaffold50size93760.g1121.t1"/>
    <property type="gene ID" value="PSAMB.scaffold50size93760.g1121"/>
</dbReference>
<evidence type="ECO:0000259" key="4">
    <source>
        <dbReference type="PROSITE" id="PS50225"/>
    </source>
</evidence>
<feature type="repeat" description="ANK" evidence="3">
    <location>
        <begin position="48"/>
        <end position="80"/>
    </location>
</feature>
<keyword evidence="2 3" id="KW-0040">ANK repeat</keyword>
<evidence type="ECO:0000313" key="5">
    <source>
        <dbReference type="Proteomes" id="UP000887566"/>
    </source>
</evidence>
<dbReference type="SUPFAM" id="SSF158235">
    <property type="entry name" value="SOCS box-like"/>
    <property type="match status" value="1"/>
</dbReference>
<dbReference type="InterPro" id="IPR036770">
    <property type="entry name" value="Ankyrin_rpt-contain_sf"/>
</dbReference>
<dbReference type="Pfam" id="PF12796">
    <property type="entry name" value="Ank_2"/>
    <property type="match status" value="2"/>
</dbReference>
<dbReference type="SMART" id="SM00969">
    <property type="entry name" value="SOCS_box"/>
    <property type="match status" value="1"/>
</dbReference>
<feature type="repeat" description="ANK" evidence="3">
    <location>
        <begin position="81"/>
        <end position="113"/>
    </location>
</feature>
<dbReference type="Gene3D" id="1.25.40.20">
    <property type="entry name" value="Ankyrin repeat-containing domain"/>
    <property type="match status" value="2"/>
</dbReference>
<keyword evidence="1" id="KW-0677">Repeat</keyword>
<dbReference type="Proteomes" id="UP000887566">
    <property type="component" value="Unplaced"/>
</dbReference>
<dbReference type="InterPro" id="IPR036036">
    <property type="entry name" value="SOCS_box-like_dom_sf"/>
</dbReference>
<dbReference type="AlphaFoldDB" id="A0A914WTS0"/>
<dbReference type="Gene3D" id="1.10.750.20">
    <property type="entry name" value="SOCS box"/>
    <property type="match status" value="1"/>
</dbReference>
<evidence type="ECO:0000256" key="2">
    <source>
        <dbReference type="ARBA" id="ARBA00023043"/>
    </source>
</evidence>
<dbReference type="PANTHER" id="PTHR24171">
    <property type="entry name" value="ANKYRIN REPEAT DOMAIN-CONTAINING PROTEIN 39-RELATED"/>
    <property type="match status" value="1"/>
</dbReference>
<dbReference type="PROSITE" id="PS50088">
    <property type="entry name" value="ANK_REPEAT"/>
    <property type="match status" value="6"/>
</dbReference>
<proteinExistence type="predicted"/>
<dbReference type="InterPro" id="IPR001496">
    <property type="entry name" value="SOCS_box"/>
</dbReference>
<evidence type="ECO:0000256" key="3">
    <source>
        <dbReference type="PROSITE-ProRule" id="PRU00023"/>
    </source>
</evidence>
<dbReference type="GO" id="GO:0031436">
    <property type="term" value="C:BRCA1-BARD1 complex"/>
    <property type="evidence" value="ECO:0007669"/>
    <property type="project" value="TreeGrafter"/>
</dbReference>
<keyword evidence="5" id="KW-1185">Reference proteome</keyword>
<reference evidence="6" key="1">
    <citation type="submission" date="2022-11" db="UniProtKB">
        <authorList>
            <consortium name="WormBaseParasite"/>
        </authorList>
    </citation>
    <scope>IDENTIFICATION</scope>
</reference>
<feature type="repeat" description="ANK" evidence="3">
    <location>
        <begin position="125"/>
        <end position="157"/>
    </location>
</feature>
<dbReference type="GO" id="GO:0004842">
    <property type="term" value="F:ubiquitin-protein transferase activity"/>
    <property type="evidence" value="ECO:0007669"/>
    <property type="project" value="TreeGrafter"/>
</dbReference>
<feature type="repeat" description="ANK" evidence="3">
    <location>
        <begin position="189"/>
        <end position="223"/>
    </location>
</feature>
<dbReference type="PROSITE" id="PS50297">
    <property type="entry name" value="ANK_REP_REGION"/>
    <property type="match status" value="6"/>
</dbReference>
<dbReference type="SMART" id="SM00248">
    <property type="entry name" value="ANK"/>
    <property type="match status" value="7"/>
</dbReference>
<sequence length="468" mass="52554">MSTTAMRSSEEQHKLQRELADKITSNAPLDEIRILLACGAKPSEAVTQGLRPLHYACYRDYEDAVRLLLLRGALVDALDEVGYSPLHLCAEHGNYQLIELLLKYMARVCFVDPEKETSLFPRAYKCEEPLRLAIKHGHYDCARLLLEHGANPNARYFYGSEITQVRSTDIEFVKLLLMFGADPNVYDRDGLTPLMKACRHREKGLPAVKLLLEYDADINALAMPKQDLRTPLHYAVLSGSSALVDYLLEHGANVNMPSDYDKPAPLDLAVLKDDPDLVTKLIKWGASPNAIYTYIGSALHLASCSNLVNQYEIIEILLRAGADVNLTHCFSEGGVLKSPMVEYFRSRDEVDPRVVKLMFAYGGKAIMKSPISDARGQLRNLLKVHRTQPGVFVQLASMGEQFDALTVQRLPFPLETRMRLLQQAVSAPSLQHLCRLRLRSLLSPLRPEKLQDLPLPKQVMEYVLGAPY</sequence>
<feature type="domain" description="SOCS box" evidence="4">
    <location>
        <begin position="409"/>
        <end position="468"/>
    </location>
</feature>
<dbReference type="PRINTS" id="PR01415">
    <property type="entry name" value="ANKYRIN"/>
</dbReference>
<dbReference type="GO" id="GO:0085020">
    <property type="term" value="P:protein K6-linked ubiquitination"/>
    <property type="evidence" value="ECO:0007669"/>
    <property type="project" value="TreeGrafter"/>
</dbReference>
<evidence type="ECO:0000313" key="6">
    <source>
        <dbReference type="WBParaSite" id="PSAMB.scaffold50size93760.g1121.t1"/>
    </source>
</evidence>
<dbReference type="InterPro" id="IPR002110">
    <property type="entry name" value="Ankyrin_rpt"/>
</dbReference>
<name>A0A914WTS0_9BILA</name>
<organism evidence="5 6">
    <name type="scientific">Plectus sambesii</name>
    <dbReference type="NCBI Taxonomy" id="2011161"/>
    <lineage>
        <taxon>Eukaryota</taxon>
        <taxon>Metazoa</taxon>
        <taxon>Ecdysozoa</taxon>
        <taxon>Nematoda</taxon>
        <taxon>Chromadorea</taxon>
        <taxon>Plectida</taxon>
        <taxon>Plectina</taxon>
        <taxon>Plectoidea</taxon>
        <taxon>Plectidae</taxon>
        <taxon>Plectus</taxon>
    </lineage>
</organism>
<protein>
    <submittedName>
        <fullName evidence="6">SOCS box domain-containing protein</fullName>
    </submittedName>
</protein>